<evidence type="ECO:0000313" key="2">
    <source>
        <dbReference type="Proteomes" id="UP000694867"/>
    </source>
</evidence>
<feature type="domain" description="Integrase catalytic" evidence="1">
    <location>
        <begin position="144"/>
        <end position="332"/>
    </location>
</feature>
<evidence type="ECO:0000313" key="3">
    <source>
        <dbReference type="RefSeq" id="XP_003742091.1"/>
    </source>
</evidence>
<dbReference type="Pfam" id="PF00665">
    <property type="entry name" value="rve"/>
    <property type="match status" value="1"/>
</dbReference>
<dbReference type="KEGG" id="goe:100900021"/>
<evidence type="ECO:0000259" key="1">
    <source>
        <dbReference type="PROSITE" id="PS50994"/>
    </source>
</evidence>
<keyword evidence="2" id="KW-1185">Reference proteome</keyword>
<dbReference type="AlphaFoldDB" id="A0AAJ6QQ10"/>
<accession>A0AAJ6QQ10</accession>
<sequence>MSTARLSLIKLIQQEYFPEEINSDNIRVRPKSILYQFNPFKGDDGLLRCRTRLEFAPELSQEQKFPIILPADCNLSRLIVRYIHEKKCLHSGGVSGLLHILREEFLIIHARKLARQVISSCATCKIFHGQAASLPMAPLPAFRLETAPPFYHTGCDFAGPIKYKNDSGEKAKSYILLFVCAVTRAVHLELTTDMSTSEVLGALQKFVNRYPSVTTITSDNGLSFQRTAKELKLLYDHIINGEIKKWLADKFIRWNFITPNSPSHGGFYERLVQSVKRPLRKVLGTSVPHFRDLEVILSNIELMINKRPITAVASGLDSTEALSPMDLLHGYRGDTFFPQHAANPMRTKDSDKIIFSRRWTYQQRILNSFWKRFHREYLSYLRSAHNRLPIPARPLKIGDICLLEDSNANRAYWPLCKVIALKNESAPEKSKSCTIKTATGQIFNRPITKLFPIEHSQPN</sequence>
<gene>
    <name evidence="3" type="primary">LOC100900021</name>
</gene>
<dbReference type="PANTHER" id="PTHR47331">
    <property type="entry name" value="PHD-TYPE DOMAIN-CONTAINING PROTEIN"/>
    <property type="match status" value="1"/>
</dbReference>
<name>A0AAJ6QQ10_9ACAR</name>
<dbReference type="PROSITE" id="PS50994">
    <property type="entry name" value="INTEGRASE"/>
    <property type="match status" value="1"/>
</dbReference>
<dbReference type="InterPro" id="IPR036397">
    <property type="entry name" value="RNaseH_sf"/>
</dbReference>
<reference evidence="3" key="1">
    <citation type="submission" date="2025-08" db="UniProtKB">
        <authorList>
            <consortium name="RefSeq"/>
        </authorList>
    </citation>
    <scope>IDENTIFICATION</scope>
</reference>
<dbReference type="GO" id="GO:0003676">
    <property type="term" value="F:nucleic acid binding"/>
    <property type="evidence" value="ECO:0007669"/>
    <property type="project" value="InterPro"/>
</dbReference>
<dbReference type="Proteomes" id="UP000694867">
    <property type="component" value="Unplaced"/>
</dbReference>
<dbReference type="Pfam" id="PF18701">
    <property type="entry name" value="DUF5641"/>
    <property type="match status" value="1"/>
</dbReference>
<dbReference type="GO" id="GO:0015074">
    <property type="term" value="P:DNA integration"/>
    <property type="evidence" value="ECO:0007669"/>
    <property type="project" value="InterPro"/>
</dbReference>
<dbReference type="RefSeq" id="XP_003742091.1">
    <property type="nucleotide sequence ID" value="XM_003742043.1"/>
</dbReference>
<organism evidence="2 3">
    <name type="scientific">Galendromus occidentalis</name>
    <name type="common">western predatory mite</name>
    <dbReference type="NCBI Taxonomy" id="34638"/>
    <lineage>
        <taxon>Eukaryota</taxon>
        <taxon>Metazoa</taxon>
        <taxon>Ecdysozoa</taxon>
        <taxon>Arthropoda</taxon>
        <taxon>Chelicerata</taxon>
        <taxon>Arachnida</taxon>
        <taxon>Acari</taxon>
        <taxon>Parasitiformes</taxon>
        <taxon>Mesostigmata</taxon>
        <taxon>Gamasina</taxon>
        <taxon>Phytoseioidea</taxon>
        <taxon>Phytoseiidae</taxon>
        <taxon>Typhlodrominae</taxon>
        <taxon>Galendromus</taxon>
    </lineage>
</organism>
<protein>
    <submittedName>
        <fullName evidence="3">Uncharacterized protein LOC100900021</fullName>
    </submittedName>
</protein>
<dbReference type="InterPro" id="IPR001584">
    <property type="entry name" value="Integrase_cat-core"/>
</dbReference>
<dbReference type="InterPro" id="IPR040676">
    <property type="entry name" value="DUF5641"/>
</dbReference>
<dbReference type="GeneID" id="100900021"/>
<proteinExistence type="predicted"/>
<dbReference type="InterPro" id="IPR012337">
    <property type="entry name" value="RNaseH-like_sf"/>
</dbReference>
<dbReference type="SUPFAM" id="SSF53098">
    <property type="entry name" value="Ribonuclease H-like"/>
    <property type="match status" value="1"/>
</dbReference>
<dbReference type="Gene3D" id="3.30.420.10">
    <property type="entry name" value="Ribonuclease H-like superfamily/Ribonuclease H"/>
    <property type="match status" value="1"/>
</dbReference>